<proteinExistence type="inferred from homology"/>
<comment type="similarity">
    <text evidence="2">Belongs to the NOP16 family.</text>
</comment>
<feature type="region of interest" description="Disordered" evidence="5">
    <location>
        <begin position="1"/>
        <end position="61"/>
    </location>
</feature>
<evidence type="ECO:0000256" key="4">
    <source>
        <dbReference type="ARBA" id="ARBA00023242"/>
    </source>
</evidence>
<evidence type="ECO:0000256" key="3">
    <source>
        <dbReference type="ARBA" id="ARBA00015522"/>
    </source>
</evidence>
<dbReference type="AlphaFoldDB" id="A0A7R9D0Y6"/>
<dbReference type="PANTHER" id="PTHR13243">
    <property type="entry name" value="HSPC111 PROTEIN-RELATED"/>
    <property type="match status" value="1"/>
</dbReference>
<dbReference type="InterPro" id="IPR019002">
    <property type="entry name" value="Ribosome_biogenesis_Nop16"/>
</dbReference>
<evidence type="ECO:0000256" key="5">
    <source>
        <dbReference type="SAM" id="MobiDB-lite"/>
    </source>
</evidence>
<dbReference type="GO" id="GO:0042273">
    <property type="term" value="P:ribosomal large subunit biogenesis"/>
    <property type="evidence" value="ECO:0007669"/>
    <property type="project" value="TreeGrafter"/>
</dbReference>
<evidence type="ECO:0000313" key="6">
    <source>
        <dbReference type="EMBL" id="CAD7405104.1"/>
    </source>
</evidence>
<gene>
    <name evidence="6" type="ORF">TPSB3V08_LOCUS4815</name>
</gene>
<accession>A0A7R9D0Y6</accession>
<dbReference type="PANTHER" id="PTHR13243:SF1">
    <property type="entry name" value="NUCLEOLAR PROTEIN 16"/>
    <property type="match status" value="1"/>
</dbReference>
<feature type="compositionally biased region" description="Polar residues" evidence="5">
    <location>
        <begin position="18"/>
        <end position="57"/>
    </location>
</feature>
<evidence type="ECO:0000256" key="1">
    <source>
        <dbReference type="ARBA" id="ARBA00004604"/>
    </source>
</evidence>
<dbReference type="GO" id="GO:0005730">
    <property type="term" value="C:nucleolus"/>
    <property type="evidence" value="ECO:0007669"/>
    <property type="project" value="UniProtKB-SubCell"/>
</dbReference>
<sequence>MKTPEKWKPKNKAKGLSDVSQTLDQHRNNLTGSQGLENSTQGQNARVNSENDNLSGHHSQRHDDIVCDSHLEIETTKKHGEETNREKNMEYILQPCVSREKIKQAKYLWDLRWSRWWGYNWRRKRNEIVRRKRVIISLEKPAGIINETSLRDVNIFDDASIDQETCPFYDGESGCSGNDSSSHTQKTSSSRHDSKFRFKSLGRILHILSAQRTSFIYVKRMITLKNIKLLTKKFRSWVGKLSTKHDAHGDCPQPLYSLIQFPSDEVELKAVTFSKEVHSHGDEVFMPPFGSDGSRVGQCKKHPYFCSCANAPEYGPWVQYKPNSESQNTQDQSSTSYCMDYLGSKFGRPPSPVQKDHPAASNRFPKYRQQLYCSTYDARKTRCSHKAPPFVTAPVTPNNPIPLHTLNTPSLCGACSKAHRTISNGSEFSLVTTGYSSSQLLSLSTHDKASFPPNISQQDEIVISSAMYESESSLSIEPVQWYLEDPLPDVESLLVAVPDPPFYVSPPDTARSPPTTIIPMERAMQPGKKVTIVAPESKVNNYHVKKIPLRDKQLTKQPSPFTLLCLPVANKPLRPFRWHKARQVDSEEMLSTPKKLVIKKVGSYRRLGSTQSAPIKKEWEKSKSAVRNIEEMGLVYDPNITFKIPRTRELIKPTAEEQDDDMIEEGAHPAPKKEHVAQSIEKEARAPRERTFRLPSTQVQWLSYLMDKHGDNYKAMARDGKNYYQDTWRQIRAKINRFKGIPEQYNEYLEKKKSQVSMIT</sequence>
<reference evidence="6" key="1">
    <citation type="submission" date="2020-11" db="EMBL/GenBank/DDBJ databases">
        <authorList>
            <person name="Tran Van P."/>
        </authorList>
    </citation>
    <scope>NUCLEOTIDE SEQUENCE</scope>
</reference>
<organism evidence="6">
    <name type="scientific">Timema poppense</name>
    <name type="common">Walking stick</name>
    <dbReference type="NCBI Taxonomy" id="170557"/>
    <lineage>
        <taxon>Eukaryota</taxon>
        <taxon>Metazoa</taxon>
        <taxon>Ecdysozoa</taxon>
        <taxon>Arthropoda</taxon>
        <taxon>Hexapoda</taxon>
        <taxon>Insecta</taxon>
        <taxon>Pterygota</taxon>
        <taxon>Neoptera</taxon>
        <taxon>Polyneoptera</taxon>
        <taxon>Phasmatodea</taxon>
        <taxon>Timematodea</taxon>
        <taxon>Timematoidea</taxon>
        <taxon>Timematidae</taxon>
        <taxon>Timema</taxon>
    </lineage>
</organism>
<protein>
    <recommendedName>
        <fullName evidence="3">Nucleolar protein 16</fullName>
    </recommendedName>
</protein>
<dbReference type="Pfam" id="PF09420">
    <property type="entry name" value="Nop16"/>
    <property type="match status" value="1"/>
</dbReference>
<evidence type="ECO:0000256" key="2">
    <source>
        <dbReference type="ARBA" id="ARBA00008479"/>
    </source>
</evidence>
<dbReference type="EMBL" id="OD002397">
    <property type="protein sequence ID" value="CAD7405104.1"/>
    <property type="molecule type" value="Genomic_DNA"/>
</dbReference>
<comment type="subcellular location">
    <subcellularLocation>
        <location evidence="1">Nucleus</location>
        <location evidence="1">Nucleolus</location>
    </subcellularLocation>
</comment>
<name>A0A7R9D0Y6_TIMPO</name>
<keyword evidence="4" id="KW-0539">Nucleus</keyword>